<proteinExistence type="predicted"/>
<keyword evidence="2" id="KW-1185">Reference proteome</keyword>
<evidence type="ECO:0000313" key="2">
    <source>
        <dbReference type="Proteomes" id="UP001149860"/>
    </source>
</evidence>
<protein>
    <submittedName>
        <fullName evidence="1">MDR family MFS transporter</fullName>
    </submittedName>
</protein>
<name>A0ACD5DE84_9LACO</name>
<reference evidence="1" key="1">
    <citation type="submission" date="2024-08" db="EMBL/GenBank/DDBJ databases">
        <title>Lentilactobacillus sp. nov., isolated from tree bark.</title>
        <authorList>
            <person name="Phuengjayaem S."/>
            <person name="Tanasupawat S."/>
        </authorList>
    </citation>
    <scope>NUCLEOTIDE SEQUENCE</scope>
    <source>
        <strain evidence="1">SPB1-3</strain>
    </source>
</reference>
<organism evidence="1 2">
    <name type="scientific">Lentilactobacillus terminaliae</name>
    <dbReference type="NCBI Taxonomy" id="3003483"/>
    <lineage>
        <taxon>Bacteria</taxon>
        <taxon>Bacillati</taxon>
        <taxon>Bacillota</taxon>
        <taxon>Bacilli</taxon>
        <taxon>Lactobacillales</taxon>
        <taxon>Lactobacillaceae</taxon>
        <taxon>Lentilactobacillus</taxon>
    </lineage>
</organism>
<accession>A0ACD5DE84</accession>
<dbReference type="EMBL" id="CP168151">
    <property type="protein sequence ID" value="XFD39716.1"/>
    <property type="molecule type" value="Genomic_DNA"/>
</dbReference>
<gene>
    <name evidence="1" type="ORF">O0236_010030</name>
</gene>
<dbReference type="Proteomes" id="UP001149860">
    <property type="component" value="Chromosome"/>
</dbReference>
<sequence length="389" mass="43124">MIKKRSEVHLISVIACSLLLNAGAAFMWPLVTIYMHNYLHKSLTLAGMSLLLMSCFMMLGNYLGGKLFDKWSPYAATILSVSFSTIAIFILIFFHGWPIFTIMLLFVGFGDGACMTLFNAYAATIKSQSTRTIFNVLYIGTNLGVVIGTLLVGFLLKYGVSTVFTVGLVFYLALLVLTITMFNVDIDKREDNESITNDGVTKVNTRAIIAAICIVVLTVYLSYTLWESVISVHMTELGISFEKYSLLWTLNGLMIVFLQPFVNRIGERFKLSTQTYFGIFIFAIAFLGLIFAKNYTAFVIVMIVTTIGEMIGFPGVPAWIDNLSGPSERGKYQGIYNLFMSFGRAVGPLIGGFIIDFASYQYLFGFAAGIIIISLAALMIVNRVKQQSV</sequence>
<evidence type="ECO:0000313" key="1">
    <source>
        <dbReference type="EMBL" id="XFD39716.1"/>
    </source>
</evidence>